<organism evidence="4 5">
    <name type="scientific">Sphingomonas jatrophae</name>
    <dbReference type="NCBI Taxonomy" id="1166337"/>
    <lineage>
        <taxon>Bacteria</taxon>
        <taxon>Pseudomonadati</taxon>
        <taxon>Pseudomonadota</taxon>
        <taxon>Alphaproteobacteria</taxon>
        <taxon>Sphingomonadales</taxon>
        <taxon>Sphingomonadaceae</taxon>
        <taxon>Sphingomonas</taxon>
    </lineage>
</organism>
<gene>
    <name evidence="4" type="ORF">SAMN05192580_1464</name>
</gene>
<keyword evidence="5" id="KW-1185">Reference proteome</keyword>
<reference evidence="4 5" key="1">
    <citation type="submission" date="2016-10" db="EMBL/GenBank/DDBJ databases">
        <authorList>
            <person name="de Groot N.N."/>
        </authorList>
    </citation>
    <scope>NUCLEOTIDE SEQUENCE [LARGE SCALE GENOMIC DNA]</scope>
    <source>
        <strain evidence="4 5">S5-249</strain>
    </source>
</reference>
<dbReference type="Gene3D" id="1.10.1470.10">
    <property type="entry name" value="YjbJ"/>
    <property type="match status" value="1"/>
</dbReference>
<dbReference type="RefSeq" id="WP_093312836.1">
    <property type="nucleotide sequence ID" value="NZ_FOZG01000001.1"/>
</dbReference>
<dbReference type="AlphaFoldDB" id="A0A1I6K906"/>
<evidence type="ECO:0000256" key="2">
    <source>
        <dbReference type="SAM" id="MobiDB-lite"/>
    </source>
</evidence>
<accession>A0A1I6K906</accession>
<evidence type="ECO:0000259" key="3">
    <source>
        <dbReference type="Pfam" id="PF05532"/>
    </source>
</evidence>
<name>A0A1I6K906_9SPHN</name>
<feature type="compositionally biased region" description="Basic and acidic residues" evidence="2">
    <location>
        <begin position="21"/>
        <end position="40"/>
    </location>
</feature>
<sequence>MGEMTDKIKGVANQVAGEVKKAVGDAQDRPDVVAEGEAQKTEGQAQHLKGSVKGALGDKI</sequence>
<feature type="domain" description="CsbD-like" evidence="3">
    <location>
        <begin position="6"/>
        <end position="56"/>
    </location>
</feature>
<dbReference type="STRING" id="1166337.SAMN05192580_1464"/>
<dbReference type="EMBL" id="FOZG01000001">
    <property type="protein sequence ID" value="SFR87743.1"/>
    <property type="molecule type" value="Genomic_DNA"/>
</dbReference>
<comment type="similarity">
    <text evidence="1">Belongs to the UPF0337 (CsbD) family.</text>
</comment>
<dbReference type="SUPFAM" id="SSF69047">
    <property type="entry name" value="Hypothetical protein YjbJ"/>
    <property type="match status" value="1"/>
</dbReference>
<dbReference type="OrthoDB" id="7226109at2"/>
<dbReference type="Proteomes" id="UP000198824">
    <property type="component" value="Unassembled WGS sequence"/>
</dbReference>
<evidence type="ECO:0000313" key="4">
    <source>
        <dbReference type="EMBL" id="SFR87743.1"/>
    </source>
</evidence>
<feature type="region of interest" description="Disordered" evidence="2">
    <location>
        <begin position="21"/>
        <end position="60"/>
    </location>
</feature>
<evidence type="ECO:0000313" key="5">
    <source>
        <dbReference type="Proteomes" id="UP000198824"/>
    </source>
</evidence>
<dbReference type="InterPro" id="IPR008462">
    <property type="entry name" value="CsbD"/>
</dbReference>
<proteinExistence type="inferred from homology"/>
<protein>
    <submittedName>
        <fullName evidence="4">Uncharacterized conserved protein YjbJ, UPF0337 family</fullName>
    </submittedName>
</protein>
<dbReference type="InterPro" id="IPR036629">
    <property type="entry name" value="YjbJ_sf"/>
</dbReference>
<evidence type="ECO:0000256" key="1">
    <source>
        <dbReference type="ARBA" id="ARBA00009129"/>
    </source>
</evidence>
<dbReference type="Pfam" id="PF05532">
    <property type="entry name" value="CsbD"/>
    <property type="match status" value="1"/>
</dbReference>